<name>A0A412AYY5_9FIRM</name>
<evidence type="ECO:0000256" key="6">
    <source>
        <dbReference type="ARBA" id="ARBA00023186"/>
    </source>
</evidence>
<comment type="subcellular location">
    <subcellularLocation>
        <location evidence="1 10">Cytoplasm</location>
    </subcellularLocation>
</comment>
<dbReference type="PANTHER" id="PTHR21237:SF23">
    <property type="entry name" value="GRPE PROTEIN HOMOLOG, MITOCHONDRIAL"/>
    <property type="match status" value="1"/>
</dbReference>
<dbReference type="PRINTS" id="PR00773">
    <property type="entry name" value="GRPEPROTEIN"/>
</dbReference>
<dbReference type="SUPFAM" id="SSF58014">
    <property type="entry name" value="Coiled-coil domain of nucleotide exchange factor GrpE"/>
    <property type="match status" value="1"/>
</dbReference>
<dbReference type="GO" id="GO:0000774">
    <property type="term" value="F:adenyl-nucleotide exchange factor activity"/>
    <property type="evidence" value="ECO:0007669"/>
    <property type="project" value="InterPro"/>
</dbReference>
<dbReference type="GO" id="GO:0051082">
    <property type="term" value="F:unfolded protein binding"/>
    <property type="evidence" value="ECO:0007669"/>
    <property type="project" value="TreeGrafter"/>
</dbReference>
<evidence type="ECO:0000313" key="14">
    <source>
        <dbReference type="EMBL" id="RGQ42764.1"/>
    </source>
</evidence>
<dbReference type="InterPro" id="IPR000740">
    <property type="entry name" value="GrpE"/>
</dbReference>
<dbReference type="Pfam" id="PF01025">
    <property type="entry name" value="GrpE"/>
    <property type="match status" value="1"/>
</dbReference>
<dbReference type="EMBL" id="QRTC01000010">
    <property type="protein sequence ID" value="RGQ42764.1"/>
    <property type="molecule type" value="Genomic_DNA"/>
</dbReference>
<evidence type="ECO:0000256" key="11">
    <source>
        <dbReference type="RuleBase" id="RU000639"/>
    </source>
</evidence>
<dbReference type="HAMAP" id="MF_01151">
    <property type="entry name" value="GrpE"/>
    <property type="match status" value="1"/>
</dbReference>
<dbReference type="AlphaFoldDB" id="A0A412AYY5"/>
<evidence type="ECO:0000313" key="15">
    <source>
        <dbReference type="Proteomes" id="UP000284751"/>
    </source>
</evidence>
<dbReference type="Gene3D" id="2.30.22.10">
    <property type="entry name" value="Head domain of nucleotide exchange factor GrpE"/>
    <property type="match status" value="1"/>
</dbReference>
<organism evidence="14 15">
    <name type="scientific">[Clostridium] leptum</name>
    <dbReference type="NCBI Taxonomy" id="1535"/>
    <lineage>
        <taxon>Bacteria</taxon>
        <taxon>Bacillati</taxon>
        <taxon>Bacillota</taxon>
        <taxon>Clostridia</taxon>
        <taxon>Eubacteriales</taxon>
        <taxon>Oscillospiraceae</taxon>
        <taxon>Oscillospiraceae incertae sedis</taxon>
    </lineage>
</organism>
<sequence length="194" mass="21704">MSKKEKREKDQEKNIPQQETACEEETEKQPEAETKAGDQEAAAEEAKSDPLEELQKELGRQKDLLLRTAAEYENFRKRTEKEKRAIYADATAEAVKAILPIADSLEYAVKAEDGATAEYQKGLELIQSQFNAALEKLGVSPVGEAGEEFNPELHNAVAHVEDESIAENTIVEVFQKGYMLKEKVIRHAMVKVAN</sequence>
<comment type="similarity">
    <text evidence="2 10 12">Belongs to the GrpE family.</text>
</comment>
<dbReference type="GO" id="GO:0006457">
    <property type="term" value="P:protein folding"/>
    <property type="evidence" value="ECO:0007669"/>
    <property type="project" value="InterPro"/>
</dbReference>
<dbReference type="PANTHER" id="PTHR21237">
    <property type="entry name" value="GRPE PROTEIN"/>
    <property type="match status" value="1"/>
</dbReference>
<dbReference type="CDD" id="cd00446">
    <property type="entry name" value="GrpE"/>
    <property type="match status" value="1"/>
</dbReference>
<dbReference type="InterPro" id="IPR013805">
    <property type="entry name" value="GrpE_CC"/>
</dbReference>
<reference evidence="14 15" key="1">
    <citation type="submission" date="2018-08" db="EMBL/GenBank/DDBJ databases">
        <title>A genome reference for cultivated species of the human gut microbiota.</title>
        <authorList>
            <person name="Zou Y."/>
            <person name="Xue W."/>
            <person name="Luo G."/>
        </authorList>
    </citation>
    <scope>NUCLEOTIDE SEQUENCE [LARGE SCALE GENOMIC DNA]</scope>
    <source>
        <strain evidence="14 15">AF28-26</strain>
    </source>
</reference>
<dbReference type="GO" id="GO:0051087">
    <property type="term" value="F:protein-folding chaperone binding"/>
    <property type="evidence" value="ECO:0007669"/>
    <property type="project" value="InterPro"/>
</dbReference>
<dbReference type="Proteomes" id="UP000284751">
    <property type="component" value="Unassembled WGS sequence"/>
</dbReference>
<dbReference type="GO" id="GO:0005737">
    <property type="term" value="C:cytoplasm"/>
    <property type="evidence" value="ECO:0007669"/>
    <property type="project" value="UniProtKB-SubCell"/>
</dbReference>
<feature type="compositionally biased region" description="Basic and acidic residues" evidence="13">
    <location>
        <begin position="1"/>
        <end position="13"/>
    </location>
</feature>
<evidence type="ECO:0000256" key="4">
    <source>
        <dbReference type="ARBA" id="ARBA00022490"/>
    </source>
</evidence>
<evidence type="ECO:0000256" key="10">
    <source>
        <dbReference type="HAMAP-Rule" id="MF_01151"/>
    </source>
</evidence>
<dbReference type="PROSITE" id="PS01071">
    <property type="entry name" value="GRPE"/>
    <property type="match status" value="1"/>
</dbReference>
<evidence type="ECO:0000256" key="7">
    <source>
        <dbReference type="ARBA" id="ARBA00053401"/>
    </source>
</evidence>
<evidence type="ECO:0000256" key="8">
    <source>
        <dbReference type="ARBA" id="ARBA00072274"/>
    </source>
</evidence>
<keyword evidence="5 10" id="KW-0346">Stress response</keyword>
<dbReference type="GO" id="GO:0042803">
    <property type="term" value="F:protein homodimerization activity"/>
    <property type="evidence" value="ECO:0007669"/>
    <property type="project" value="InterPro"/>
</dbReference>
<dbReference type="InterPro" id="IPR009012">
    <property type="entry name" value="GrpE_head"/>
</dbReference>
<evidence type="ECO:0000256" key="2">
    <source>
        <dbReference type="ARBA" id="ARBA00009054"/>
    </source>
</evidence>
<comment type="function">
    <text evidence="7 10 11">Participates actively in the response to hyperosmotic and heat shock by preventing the aggregation of stress-denatured proteins, in association with DnaK and GrpE. It is the nucleotide exchange factor for DnaK and may function as a thermosensor. Unfolded proteins bind initially to DnaJ; upon interaction with the DnaJ-bound protein, DnaK hydrolyzes its bound ATP, resulting in the formation of a stable complex. GrpE releases ADP from DnaK; ATP binding to DnaK triggers the release of the substrate protein, thus completing the reaction cycle. Several rounds of ATP-dependent interactions between DnaJ, DnaK and GrpE are required for fully efficient folding.</text>
</comment>
<feature type="region of interest" description="Disordered" evidence="13">
    <location>
        <begin position="1"/>
        <end position="60"/>
    </location>
</feature>
<evidence type="ECO:0000256" key="13">
    <source>
        <dbReference type="SAM" id="MobiDB-lite"/>
    </source>
</evidence>
<keyword evidence="4 10" id="KW-0963">Cytoplasm</keyword>
<dbReference type="FunFam" id="2.30.22.10:FF:000001">
    <property type="entry name" value="Protein GrpE"/>
    <property type="match status" value="1"/>
</dbReference>
<dbReference type="SUPFAM" id="SSF51064">
    <property type="entry name" value="Head domain of nucleotide exchange factor GrpE"/>
    <property type="match status" value="1"/>
</dbReference>
<evidence type="ECO:0000256" key="12">
    <source>
        <dbReference type="RuleBase" id="RU004478"/>
    </source>
</evidence>
<keyword evidence="6 10" id="KW-0143">Chaperone</keyword>
<gene>
    <name evidence="10" type="primary">grpE</name>
    <name evidence="14" type="ORF">DWY99_04210</name>
</gene>
<evidence type="ECO:0000256" key="5">
    <source>
        <dbReference type="ARBA" id="ARBA00023016"/>
    </source>
</evidence>
<evidence type="ECO:0000256" key="9">
    <source>
        <dbReference type="ARBA" id="ARBA00076414"/>
    </source>
</evidence>
<evidence type="ECO:0000256" key="1">
    <source>
        <dbReference type="ARBA" id="ARBA00004496"/>
    </source>
</evidence>
<comment type="caution">
    <text evidence="14">The sequence shown here is derived from an EMBL/GenBank/DDBJ whole genome shotgun (WGS) entry which is preliminary data.</text>
</comment>
<feature type="compositionally biased region" description="Basic and acidic residues" evidence="13">
    <location>
        <begin position="27"/>
        <end position="60"/>
    </location>
</feature>
<accession>A0A412AYY5</accession>
<evidence type="ECO:0000256" key="3">
    <source>
        <dbReference type="ARBA" id="ARBA00011738"/>
    </source>
</evidence>
<dbReference type="NCBIfam" id="NF010738">
    <property type="entry name" value="PRK14140.1"/>
    <property type="match status" value="1"/>
</dbReference>
<dbReference type="Gene3D" id="3.90.20.20">
    <property type="match status" value="1"/>
</dbReference>
<protein>
    <recommendedName>
        <fullName evidence="8 10">Protein GrpE</fullName>
    </recommendedName>
    <alternativeName>
        <fullName evidence="9 10">HSP-70 cofactor</fullName>
    </alternativeName>
</protein>
<comment type="subunit">
    <text evidence="3 10">Homodimer.</text>
</comment>
<proteinExistence type="inferred from homology"/>